<feature type="region of interest" description="Disordered" evidence="5">
    <location>
        <begin position="277"/>
        <end position="340"/>
    </location>
</feature>
<organism evidence="7 8">
    <name type="scientific">Penicillium malachiteum</name>
    <dbReference type="NCBI Taxonomy" id="1324776"/>
    <lineage>
        <taxon>Eukaryota</taxon>
        <taxon>Fungi</taxon>
        <taxon>Dikarya</taxon>
        <taxon>Ascomycota</taxon>
        <taxon>Pezizomycotina</taxon>
        <taxon>Eurotiomycetes</taxon>
        <taxon>Eurotiomycetidae</taxon>
        <taxon>Eurotiales</taxon>
        <taxon>Aspergillaceae</taxon>
        <taxon>Penicillium</taxon>
    </lineage>
</organism>
<proteinExistence type="predicted"/>
<reference evidence="7" key="2">
    <citation type="submission" date="2023-01" db="EMBL/GenBank/DDBJ databases">
        <authorList>
            <person name="Petersen C."/>
        </authorList>
    </citation>
    <scope>NUCLEOTIDE SEQUENCE</scope>
    <source>
        <strain evidence="7">IBT 17514</strain>
    </source>
</reference>
<dbReference type="PANTHER" id="PTHR31465">
    <property type="entry name" value="PROTEIN RTA1-RELATED"/>
    <property type="match status" value="1"/>
</dbReference>
<evidence type="ECO:0000313" key="7">
    <source>
        <dbReference type="EMBL" id="KAJ5727032.1"/>
    </source>
</evidence>
<keyword evidence="4 6" id="KW-0472">Membrane</keyword>
<dbReference type="PANTHER" id="PTHR31465:SF15">
    <property type="entry name" value="LIPID TRANSPORTER ATNI-RELATED"/>
    <property type="match status" value="1"/>
</dbReference>
<dbReference type="GO" id="GO:0016020">
    <property type="term" value="C:membrane"/>
    <property type="evidence" value="ECO:0007669"/>
    <property type="project" value="UniProtKB-SubCell"/>
</dbReference>
<feature type="compositionally biased region" description="Gly residues" evidence="5">
    <location>
        <begin position="330"/>
        <end position="340"/>
    </location>
</feature>
<feature type="transmembrane region" description="Helical" evidence="6">
    <location>
        <begin position="240"/>
        <end position="260"/>
    </location>
</feature>
<dbReference type="Proteomes" id="UP001215712">
    <property type="component" value="Unassembled WGS sequence"/>
</dbReference>
<gene>
    <name evidence="7" type="ORF">N7493_006059</name>
</gene>
<keyword evidence="2 6" id="KW-0812">Transmembrane</keyword>
<keyword evidence="8" id="KW-1185">Reference proteome</keyword>
<feature type="transmembrane region" description="Helical" evidence="6">
    <location>
        <begin position="156"/>
        <end position="180"/>
    </location>
</feature>
<evidence type="ECO:0000256" key="5">
    <source>
        <dbReference type="SAM" id="MobiDB-lite"/>
    </source>
</evidence>
<dbReference type="AlphaFoldDB" id="A0AAD6MW68"/>
<feature type="transmembrane region" description="Helical" evidence="6">
    <location>
        <begin position="82"/>
        <end position="103"/>
    </location>
</feature>
<reference evidence="7" key="1">
    <citation type="journal article" date="2023" name="IMA Fungus">
        <title>Comparative genomic study of the Penicillium genus elucidates a diverse pangenome and 15 lateral gene transfer events.</title>
        <authorList>
            <person name="Petersen C."/>
            <person name="Sorensen T."/>
            <person name="Nielsen M.R."/>
            <person name="Sondergaard T.E."/>
            <person name="Sorensen J.L."/>
            <person name="Fitzpatrick D.A."/>
            <person name="Frisvad J.C."/>
            <person name="Nielsen K.L."/>
        </authorList>
    </citation>
    <scope>NUCLEOTIDE SEQUENCE</scope>
    <source>
        <strain evidence="7">IBT 17514</strain>
    </source>
</reference>
<name>A0AAD6MW68_9EURO</name>
<evidence type="ECO:0000256" key="3">
    <source>
        <dbReference type="ARBA" id="ARBA00022989"/>
    </source>
</evidence>
<feature type="transmembrane region" description="Helical" evidence="6">
    <location>
        <begin position="201"/>
        <end position="220"/>
    </location>
</feature>
<feature type="transmembrane region" description="Helical" evidence="6">
    <location>
        <begin position="50"/>
        <end position="70"/>
    </location>
</feature>
<dbReference type="EMBL" id="JAQJAN010000007">
    <property type="protein sequence ID" value="KAJ5727032.1"/>
    <property type="molecule type" value="Genomic_DNA"/>
</dbReference>
<keyword evidence="3 6" id="KW-1133">Transmembrane helix</keyword>
<dbReference type="Pfam" id="PF04479">
    <property type="entry name" value="RTA1"/>
    <property type="match status" value="1"/>
</dbReference>
<sequence>MGWPSHCDLSNENAQYDYCANGPAAIVFSVLFGLAWIAHTAQAFQYHKRFCWVIILGTLWECLGLVMRTVSTINQTESTTASAGQLLVLLAPLWINAYVYMIFGRMVYYYLPEKEVMGIKAEKLSMIFIWLDVSSFFIQATGGIMDSDWSNQMDIIGLHVYTGGIALQQFFILCFCYLLFVFHRRMRQGGGDFGRGRQWHTLVIAMYATLGCITVRIIYRLVEYADTNTAGTSPLTTNEAPFYCLECLPMLTAMVIWNVYHPGRFLQGEDSDFPKKAKISRKERRRMKKEGKELKEQNRLSSASTSEYQLTKSADEDHGLEEGIDNSYRGAGGRYEGYRV</sequence>
<evidence type="ECO:0000256" key="2">
    <source>
        <dbReference type="ARBA" id="ARBA00022692"/>
    </source>
</evidence>
<feature type="transmembrane region" description="Helical" evidence="6">
    <location>
        <begin position="124"/>
        <end position="144"/>
    </location>
</feature>
<comment type="caution">
    <text evidence="7">The sequence shown here is derived from an EMBL/GenBank/DDBJ whole genome shotgun (WGS) entry which is preliminary data.</text>
</comment>
<feature type="transmembrane region" description="Helical" evidence="6">
    <location>
        <begin position="20"/>
        <end position="38"/>
    </location>
</feature>
<evidence type="ECO:0000313" key="8">
    <source>
        <dbReference type="Proteomes" id="UP001215712"/>
    </source>
</evidence>
<evidence type="ECO:0000256" key="6">
    <source>
        <dbReference type="SAM" id="Phobius"/>
    </source>
</evidence>
<comment type="subcellular location">
    <subcellularLocation>
        <location evidence="1">Membrane</location>
        <topology evidence="1">Multi-pass membrane protein</topology>
    </subcellularLocation>
</comment>
<protein>
    <recommendedName>
        <fullName evidence="9">RTA1 domain protein</fullName>
    </recommendedName>
</protein>
<feature type="compositionally biased region" description="Basic residues" evidence="5">
    <location>
        <begin position="277"/>
        <end position="289"/>
    </location>
</feature>
<feature type="compositionally biased region" description="Polar residues" evidence="5">
    <location>
        <begin position="299"/>
        <end position="312"/>
    </location>
</feature>
<dbReference type="InterPro" id="IPR007568">
    <property type="entry name" value="RTA1"/>
</dbReference>
<accession>A0AAD6MW68</accession>
<evidence type="ECO:0008006" key="9">
    <source>
        <dbReference type="Google" id="ProtNLM"/>
    </source>
</evidence>
<evidence type="ECO:0000256" key="4">
    <source>
        <dbReference type="ARBA" id="ARBA00023136"/>
    </source>
</evidence>
<evidence type="ECO:0000256" key="1">
    <source>
        <dbReference type="ARBA" id="ARBA00004141"/>
    </source>
</evidence>